<sequence length="199" mass="22240">MTQHPEILWAQRSSATDEKKNVVYLTVNLPDIQETTLSYDLTPTSLSFKAKTGNPAKGIPERDYAFNLDFYEEIVPEESTSKLTNRAFILTLRKKEKKSEYWPRLTKEKARNTFIKTDFSKWVDEDEQEGAPAFDEDFDLGTMSAGGMPGGMPPGMDFEKMMADMGRAGGAEPSGVAEEEEESSEDEGPPPLEEVEPGK</sequence>
<feature type="compositionally biased region" description="Acidic residues" evidence="2">
    <location>
        <begin position="177"/>
        <end position="188"/>
    </location>
</feature>
<evidence type="ECO:0000259" key="3">
    <source>
        <dbReference type="PROSITE" id="PS51203"/>
    </source>
</evidence>
<feature type="region of interest" description="Disordered" evidence="2">
    <location>
        <begin position="145"/>
        <end position="199"/>
    </location>
</feature>
<dbReference type="SUPFAM" id="SSF49764">
    <property type="entry name" value="HSP20-like chaperones"/>
    <property type="match status" value="1"/>
</dbReference>
<protein>
    <submittedName>
        <fullName evidence="4">CS domain containing protein</fullName>
    </submittedName>
</protein>
<dbReference type="CDD" id="cd06465">
    <property type="entry name" value="p23_hB-ind1_like"/>
    <property type="match status" value="1"/>
</dbReference>
<keyword evidence="5" id="KW-1185">Reference proteome</keyword>
<dbReference type="Proteomes" id="UP001063166">
    <property type="component" value="Unassembled WGS sequence"/>
</dbReference>
<dbReference type="GO" id="GO:0051879">
    <property type="term" value="F:Hsp90 protein binding"/>
    <property type="evidence" value="ECO:0007669"/>
    <property type="project" value="InterPro"/>
</dbReference>
<dbReference type="AlphaFoldDB" id="A0A9P3PI36"/>
<dbReference type="GO" id="GO:0005829">
    <property type="term" value="C:cytosol"/>
    <property type="evidence" value="ECO:0007669"/>
    <property type="project" value="TreeGrafter"/>
</dbReference>
<evidence type="ECO:0000313" key="4">
    <source>
        <dbReference type="EMBL" id="GLB36555.1"/>
    </source>
</evidence>
<dbReference type="Gene3D" id="2.60.40.790">
    <property type="match status" value="1"/>
</dbReference>
<accession>A0A9P3PI36</accession>
<dbReference type="InterPro" id="IPR007052">
    <property type="entry name" value="CS_dom"/>
</dbReference>
<dbReference type="InterPro" id="IPR045250">
    <property type="entry name" value="p23-like"/>
</dbReference>
<dbReference type="FunFam" id="2.60.40.790:FF:000013">
    <property type="entry name" value="Very-long-chain (3R)-3-hydroxyacyl-CoA dehydratase"/>
    <property type="match status" value="1"/>
</dbReference>
<organism evidence="4 5">
    <name type="scientific">Lyophyllum shimeji</name>
    <name type="common">Hon-shimeji</name>
    <name type="synonym">Tricholoma shimeji</name>
    <dbReference type="NCBI Taxonomy" id="47721"/>
    <lineage>
        <taxon>Eukaryota</taxon>
        <taxon>Fungi</taxon>
        <taxon>Dikarya</taxon>
        <taxon>Basidiomycota</taxon>
        <taxon>Agaricomycotina</taxon>
        <taxon>Agaricomycetes</taxon>
        <taxon>Agaricomycetidae</taxon>
        <taxon>Agaricales</taxon>
        <taxon>Tricholomatineae</taxon>
        <taxon>Lyophyllaceae</taxon>
        <taxon>Lyophyllum</taxon>
    </lineage>
</organism>
<evidence type="ECO:0000256" key="1">
    <source>
        <dbReference type="ARBA" id="ARBA00025733"/>
    </source>
</evidence>
<dbReference type="InterPro" id="IPR008978">
    <property type="entry name" value="HSP20-like_chaperone"/>
</dbReference>
<dbReference type="PANTHER" id="PTHR22932:SF1">
    <property type="entry name" value="CO-CHAPERONE PROTEIN DAF-41"/>
    <property type="match status" value="1"/>
</dbReference>
<dbReference type="GO" id="GO:0051087">
    <property type="term" value="F:protein-folding chaperone binding"/>
    <property type="evidence" value="ECO:0007669"/>
    <property type="project" value="TreeGrafter"/>
</dbReference>
<comment type="similarity">
    <text evidence="1">Belongs to the p23/wos2 family.</text>
</comment>
<evidence type="ECO:0000256" key="2">
    <source>
        <dbReference type="SAM" id="MobiDB-lite"/>
    </source>
</evidence>
<proteinExistence type="inferred from homology"/>
<dbReference type="GO" id="GO:0051131">
    <property type="term" value="P:chaperone-mediated protein complex assembly"/>
    <property type="evidence" value="ECO:0007669"/>
    <property type="project" value="TreeGrafter"/>
</dbReference>
<dbReference type="EMBL" id="BRPK01000003">
    <property type="protein sequence ID" value="GLB36555.1"/>
    <property type="molecule type" value="Genomic_DNA"/>
</dbReference>
<gene>
    <name evidence="4" type="primary">wos2</name>
    <name evidence="4" type="ORF">LshimejAT787_0308430</name>
</gene>
<dbReference type="PANTHER" id="PTHR22932">
    <property type="entry name" value="TELOMERASE-BINDING PROTEIN P23 HSP90 CO-CHAPERONE"/>
    <property type="match status" value="1"/>
</dbReference>
<reference evidence="4" key="1">
    <citation type="submission" date="2022-07" db="EMBL/GenBank/DDBJ databases">
        <title>The genome of Lyophyllum shimeji provides insight into the initial evolution of ectomycorrhizal fungal genome.</title>
        <authorList>
            <person name="Kobayashi Y."/>
            <person name="Shibata T."/>
            <person name="Hirakawa H."/>
            <person name="Shigenobu S."/>
            <person name="Nishiyama T."/>
            <person name="Yamada A."/>
            <person name="Hasebe M."/>
            <person name="Kawaguchi M."/>
        </authorList>
    </citation>
    <scope>NUCLEOTIDE SEQUENCE</scope>
    <source>
        <strain evidence="4">AT787</strain>
    </source>
</reference>
<comment type="caution">
    <text evidence="4">The sequence shown here is derived from an EMBL/GenBank/DDBJ whole genome shotgun (WGS) entry which is preliminary data.</text>
</comment>
<evidence type="ECO:0000313" key="5">
    <source>
        <dbReference type="Proteomes" id="UP001063166"/>
    </source>
</evidence>
<dbReference type="GO" id="GO:0006457">
    <property type="term" value="P:protein folding"/>
    <property type="evidence" value="ECO:0007669"/>
    <property type="project" value="TreeGrafter"/>
</dbReference>
<dbReference type="OrthoDB" id="1564555at2759"/>
<feature type="domain" description="CS" evidence="3">
    <location>
        <begin position="2"/>
        <end position="106"/>
    </location>
</feature>
<dbReference type="GO" id="GO:0005634">
    <property type="term" value="C:nucleus"/>
    <property type="evidence" value="ECO:0007669"/>
    <property type="project" value="TreeGrafter"/>
</dbReference>
<dbReference type="Pfam" id="PF04969">
    <property type="entry name" value="CS"/>
    <property type="match status" value="1"/>
</dbReference>
<name>A0A9P3PI36_LYOSH</name>
<dbReference type="PROSITE" id="PS51203">
    <property type="entry name" value="CS"/>
    <property type="match status" value="1"/>
</dbReference>